<feature type="modified residue" description="N6-(pyridoxal phosphate)lysine" evidence="5 7">
    <location>
        <position position="77"/>
    </location>
</feature>
<dbReference type="EC" id="4.1.1.20" evidence="5 6"/>
<evidence type="ECO:0000313" key="11">
    <source>
        <dbReference type="EMBL" id="MXY94319.1"/>
    </source>
</evidence>
<dbReference type="PANTHER" id="PTHR43727:SF2">
    <property type="entry name" value="GROUP IV DECARBOXYLASE"/>
    <property type="match status" value="1"/>
</dbReference>
<keyword evidence="5" id="KW-0028">Amino-acid biosynthesis</keyword>
<dbReference type="Pfam" id="PF00278">
    <property type="entry name" value="Orn_DAP_Arg_deC"/>
    <property type="match status" value="1"/>
</dbReference>
<evidence type="ECO:0000259" key="9">
    <source>
        <dbReference type="Pfam" id="PF00278"/>
    </source>
</evidence>
<evidence type="ECO:0000256" key="4">
    <source>
        <dbReference type="ARBA" id="ARBA00023239"/>
    </source>
</evidence>
<feature type="binding site" evidence="5">
    <location>
        <begin position="298"/>
        <end position="301"/>
    </location>
    <ligand>
        <name>pyridoxal 5'-phosphate</name>
        <dbReference type="ChEBI" id="CHEBI:597326"/>
    </ligand>
</feature>
<dbReference type="Pfam" id="PF02784">
    <property type="entry name" value="Orn_Arg_deC_N"/>
    <property type="match status" value="1"/>
</dbReference>
<evidence type="ECO:0000256" key="1">
    <source>
        <dbReference type="ARBA" id="ARBA00001933"/>
    </source>
</evidence>
<reference evidence="11" key="1">
    <citation type="submission" date="2019-09" db="EMBL/GenBank/DDBJ databases">
        <title>Characterisation of the sponge microbiome using genome-centric metagenomics.</title>
        <authorList>
            <person name="Engelberts J.P."/>
            <person name="Robbins S.J."/>
            <person name="De Goeij J.M."/>
            <person name="Aranda M."/>
            <person name="Bell S.C."/>
            <person name="Webster N.S."/>
        </authorList>
    </citation>
    <scope>NUCLEOTIDE SEQUENCE</scope>
    <source>
        <strain evidence="11">SB0664_bin_27</strain>
    </source>
</reference>
<feature type="binding site" evidence="5">
    <location>
        <position position="371"/>
    </location>
    <ligand>
        <name>substrate</name>
    </ligand>
</feature>
<dbReference type="SUPFAM" id="SSF51419">
    <property type="entry name" value="PLP-binding barrel"/>
    <property type="match status" value="1"/>
</dbReference>
<dbReference type="SUPFAM" id="SSF50621">
    <property type="entry name" value="Alanine racemase C-terminal domain-like"/>
    <property type="match status" value="1"/>
</dbReference>
<dbReference type="PANTHER" id="PTHR43727">
    <property type="entry name" value="DIAMINOPIMELATE DECARBOXYLASE"/>
    <property type="match status" value="1"/>
</dbReference>
<dbReference type="FunFam" id="3.20.20.10:FF:000003">
    <property type="entry name" value="Diaminopimelate decarboxylase"/>
    <property type="match status" value="1"/>
</dbReference>
<evidence type="ECO:0000256" key="6">
    <source>
        <dbReference type="NCBIfam" id="TIGR01048"/>
    </source>
</evidence>
<dbReference type="GO" id="GO:0030170">
    <property type="term" value="F:pyridoxal phosphate binding"/>
    <property type="evidence" value="ECO:0007669"/>
    <property type="project" value="UniProtKB-UniRule"/>
</dbReference>
<comment type="similarity">
    <text evidence="5">Belongs to the Orn/Lys/Arg decarboxylase class-II family. LysA subfamily.</text>
</comment>
<dbReference type="InterPro" id="IPR022644">
    <property type="entry name" value="De-COase2_N"/>
</dbReference>
<feature type="binding site" evidence="5">
    <location>
        <position position="255"/>
    </location>
    <ligand>
        <name>pyridoxal 5'-phosphate</name>
        <dbReference type="ChEBI" id="CHEBI:597326"/>
    </ligand>
</feature>
<dbReference type="InterPro" id="IPR009006">
    <property type="entry name" value="Ala_racemase/Decarboxylase_C"/>
</dbReference>
<feature type="binding site" evidence="5">
    <location>
        <position position="399"/>
    </location>
    <ligand>
        <name>pyridoxal 5'-phosphate</name>
        <dbReference type="ChEBI" id="CHEBI:597326"/>
    </ligand>
</feature>
<evidence type="ECO:0000256" key="3">
    <source>
        <dbReference type="ARBA" id="ARBA00022898"/>
    </source>
</evidence>
<protein>
    <recommendedName>
        <fullName evidence="5 6">Diaminopimelate decarboxylase</fullName>
        <shortName evidence="5">DAP decarboxylase</shortName>
        <shortName evidence="5">DAPDC</shortName>
        <ecNumber evidence="5 6">4.1.1.20</ecNumber>
    </recommendedName>
</protein>
<feature type="binding site" evidence="5">
    <location>
        <position position="337"/>
    </location>
    <ligand>
        <name>substrate</name>
    </ligand>
</feature>
<keyword evidence="2 5" id="KW-0210">Decarboxylase</keyword>
<feature type="active site" description="Proton donor" evidence="7">
    <location>
        <position position="370"/>
    </location>
</feature>
<comment type="function">
    <text evidence="5">Specifically catalyzes the decarboxylation of meso-diaminopimelate (meso-DAP) to L-lysine.</text>
</comment>
<evidence type="ECO:0000256" key="8">
    <source>
        <dbReference type="RuleBase" id="RU003738"/>
    </source>
</evidence>
<comment type="subunit">
    <text evidence="5">Homodimer.</text>
</comment>
<dbReference type="InterPro" id="IPR002986">
    <property type="entry name" value="DAP_deCOOHase_LysA"/>
</dbReference>
<evidence type="ECO:0000256" key="2">
    <source>
        <dbReference type="ARBA" id="ARBA00022793"/>
    </source>
</evidence>
<dbReference type="InterPro" id="IPR000183">
    <property type="entry name" value="Orn/DAP/Arg_de-COase"/>
</dbReference>
<accession>A0A6B0YWD4</accession>
<feature type="domain" description="Orn/DAP/Arg decarboxylase 2 N-terminal" evidence="10">
    <location>
        <begin position="50"/>
        <end position="305"/>
    </location>
</feature>
<dbReference type="PRINTS" id="PR01179">
    <property type="entry name" value="ODADCRBXLASE"/>
</dbReference>
<feature type="binding site" evidence="5">
    <location>
        <position position="301"/>
    </location>
    <ligand>
        <name>substrate</name>
    </ligand>
</feature>
<dbReference type="EMBL" id="VXRG01000107">
    <property type="protein sequence ID" value="MXY94319.1"/>
    <property type="molecule type" value="Genomic_DNA"/>
</dbReference>
<proteinExistence type="inferred from homology"/>
<dbReference type="NCBIfam" id="TIGR01048">
    <property type="entry name" value="lysA"/>
    <property type="match status" value="1"/>
</dbReference>
<evidence type="ECO:0000259" key="10">
    <source>
        <dbReference type="Pfam" id="PF02784"/>
    </source>
</evidence>
<evidence type="ECO:0000256" key="7">
    <source>
        <dbReference type="PIRSR" id="PIRSR600183-50"/>
    </source>
</evidence>
<keyword evidence="3 5" id="KW-0663">Pyridoxal phosphate</keyword>
<name>A0A6B0YWD4_9CHLR</name>
<dbReference type="GO" id="GO:0008836">
    <property type="term" value="F:diaminopimelate decarboxylase activity"/>
    <property type="evidence" value="ECO:0007669"/>
    <property type="project" value="UniProtKB-UniRule"/>
</dbReference>
<evidence type="ECO:0000256" key="5">
    <source>
        <dbReference type="HAMAP-Rule" id="MF_02120"/>
    </source>
</evidence>
<feature type="binding site" evidence="5">
    <location>
        <position position="341"/>
    </location>
    <ligand>
        <name>substrate</name>
    </ligand>
</feature>
<comment type="catalytic activity">
    <reaction evidence="5 8">
        <text>meso-2,6-diaminopimelate + H(+) = L-lysine + CO2</text>
        <dbReference type="Rhea" id="RHEA:15101"/>
        <dbReference type="ChEBI" id="CHEBI:15378"/>
        <dbReference type="ChEBI" id="CHEBI:16526"/>
        <dbReference type="ChEBI" id="CHEBI:32551"/>
        <dbReference type="ChEBI" id="CHEBI:57791"/>
        <dbReference type="EC" id="4.1.1.20"/>
    </reaction>
</comment>
<dbReference type="Gene3D" id="2.40.37.10">
    <property type="entry name" value="Lyase, Ornithine Decarboxylase, Chain A, domain 1"/>
    <property type="match status" value="1"/>
</dbReference>
<dbReference type="AlphaFoldDB" id="A0A6B0YWD4"/>
<dbReference type="PRINTS" id="PR01181">
    <property type="entry name" value="DAPDCRBXLASE"/>
</dbReference>
<keyword evidence="4 5" id="KW-0456">Lyase</keyword>
<dbReference type="Gene3D" id="3.20.20.10">
    <property type="entry name" value="Alanine racemase"/>
    <property type="match status" value="1"/>
</dbReference>
<comment type="caution">
    <text evidence="11">The sequence shown here is derived from an EMBL/GenBank/DDBJ whole genome shotgun (WGS) entry which is preliminary data.</text>
</comment>
<keyword evidence="5 8" id="KW-0457">Lysine biosynthesis</keyword>
<feature type="domain" description="Orn/DAP/Arg decarboxylase 2 C-terminal" evidence="9">
    <location>
        <begin position="44"/>
        <end position="397"/>
    </location>
</feature>
<dbReference type="UniPathway" id="UPA00034">
    <property type="reaction ID" value="UER00027"/>
</dbReference>
<dbReference type="CDD" id="cd06828">
    <property type="entry name" value="PLPDE_III_DapDC"/>
    <property type="match status" value="1"/>
</dbReference>
<comment type="cofactor">
    <cofactor evidence="1 5 7 8">
        <name>pyridoxal 5'-phosphate</name>
        <dbReference type="ChEBI" id="CHEBI:597326"/>
    </cofactor>
</comment>
<sequence length="441" mass="47795">MYRDRLSLFPDTVALRTDESGSPSLHVGGCGLNSLASEWSTPLYIYDLQTIDSAVQAYQDALSRHYPGPAGITYAGKASLNLAMARLMAAHGLLLDCTGVGEMHIARTAGVPRAQLLMHGVNKSQADLQAGIAHAGTIVVDNLSELERIAHLAPARGSAPALWLRVRPGYAVDTHHFRQTGQHDSKFGMDADQCVDAIAFCQRNDLSVTGLHFHQGSHFHAAEQVLPALEVVCELMGHLQRQLNWWPQVLSPGGGWGTAYHETDLPHQSIEQYVATVAAAMAEKLSPYAVPLPRLQVEPGRSLVARAGIAVYKVGTVKRAGGRRWLLLDGGMADNIRPSLYQARYSALPVTDPLNRAPISENAWLAGPYCESGDLLIEDLPLPEIRSGELLAVPVCGAYQLMMASNYNGALRPAVVMLRAGVAQLAQRRETVEDLLLRDID</sequence>
<feature type="binding site" evidence="5">
    <location>
        <position position="399"/>
    </location>
    <ligand>
        <name>substrate</name>
    </ligand>
</feature>
<dbReference type="InterPro" id="IPR029066">
    <property type="entry name" value="PLP-binding_barrel"/>
</dbReference>
<organism evidence="11">
    <name type="scientific">Caldilineaceae bacterium SB0664_bin_27</name>
    <dbReference type="NCBI Taxonomy" id="2605260"/>
    <lineage>
        <taxon>Bacteria</taxon>
        <taxon>Bacillati</taxon>
        <taxon>Chloroflexota</taxon>
        <taxon>Caldilineae</taxon>
        <taxon>Caldilineales</taxon>
        <taxon>Caldilineaceae</taxon>
    </lineage>
</organism>
<gene>
    <name evidence="5 11" type="primary">lysA</name>
    <name evidence="11" type="ORF">F4Y42_12825</name>
</gene>
<dbReference type="HAMAP" id="MF_02120">
    <property type="entry name" value="LysA"/>
    <property type="match status" value="1"/>
</dbReference>
<dbReference type="InterPro" id="IPR022643">
    <property type="entry name" value="De-COase2_C"/>
</dbReference>
<comment type="pathway">
    <text evidence="5 8">Amino-acid biosynthesis; L-lysine biosynthesis via DAP pathway; L-lysine from DL-2,6-diaminopimelate: step 1/1.</text>
</comment>
<dbReference type="GO" id="GO:0009089">
    <property type="term" value="P:lysine biosynthetic process via diaminopimelate"/>
    <property type="evidence" value="ECO:0007669"/>
    <property type="project" value="UniProtKB-UniRule"/>
</dbReference>